<dbReference type="Proteomes" id="UP001142592">
    <property type="component" value="Unassembled WGS sequence"/>
</dbReference>
<dbReference type="SUPFAM" id="SSF103032">
    <property type="entry name" value="Hypothetical protein YwqG"/>
    <property type="match status" value="1"/>
</dbReference>
<evidence type="ECO:0000313" key="2">
    <source>
        <dbReference type="Proteomes" id="UP001142592"/>
    </source>
</evidence>
<keyword evidence="2" id="KW-1185">Reference proteome</keyword>
<organism evidence="1 2">
    <name type="scientific">Pedobacter agri</name>
    <dbReference type="NCBI Taxonomy" id="454586"/>
    <lineage>
        <taxon>Bacteria</taxon>
        <taxon>Pseudomonadati</taxon>
        <taxon>Bacteroidota</taxon>
        <taxon>Sphingobacteriia</taxon>
        <taxon>Sphingobacteriales</taxon>
        <taxon>Sphingobacteriaceae</taxon>
        <taxon>Pedobacter</taxon>
    </lineage>
</organism>
<dbReference type="PANTHER" id="PTHR36436">
    <property type="entry name" value="SLL5081 PROTEIN"/>
    <property type="match status" value="1"/>
</dbReference>
<dbReference type="AlphaFoldDB" id="A0A9X3I9W1"/>
<dbReference type="InterPro" id="IPR015315">
    <property type="entry name" value="DUF1963"/>
</dbReference>
<evidence type="ECO:0000313" key="1">
    <source>
        <dbReference type="EMBL" id="MCX3264958.1"/>
    </source>
</evidence>
<dbReference type="EMBL" id="JAPJUH010000003">
    <property type="protein sequence ID" value="MCX3264958.1"/>
    <property type="molecule type" value="Genomic_DNA"/>
</dbReference>
<dbReference type="PANTHER" id="PTHR36436:SF6">
    <property type="entry name" value="SLL5081 PROTEIN"/>
    <property type="match status" value="1"/>
</dbReference>
<proteinExistence type="predicted"/>
<dbReference type="InterPro" id="IPR035948">
    <property type="entry name" value="YwqG-like_sf"/>
</dbReference>
<name>A0A9X3I9W1_9SPHI</name>
<dbReference type="Gene3D" id="2.30.320.10">
    <property type="entry name" value="YwqG-like"/>
    <property type="match status" value="1"/>
</dbReference>
<dbReference type="RefSeq" id="WP_010599880.1">
    <property type="nucleotide sequence ID" value="NZ_JAPJUH010000003.1"/>
</dbReference>
<protein>
    <submittedName>
        <fullName evidence="1">YwqG family protein</fullName>
    </submittedName>
</protein>
<dbReference type="Pfam" id="PF09234">
    <property type="entry name" value="DUF1963"/>
    <property type="match status" value="1"/>
</dbReference>
<sequence length="273" mass="30970">MEKVEIIKLIENTKAVNGQKIISLLLPSLKFSLDEPAAIKQSRSQIGGAPRIFDQHYPSLHDVPLIFLAQISLDDIHYLNGLLPKSGLLCFFILLNDIGNRYPDQKNEFKVVFVNSTIQGNVNGKSEEIPAFSISFVEQYTFPCYQENLIVKNNISDEDLFLMESLEMELQSASALTDIGHQILGHPNAVQGTVRFWWAAKYLGIDHIDAITQEQMDRINREEDQFVLLLQLDFSDPKIGIEHFGDSVAYFGIHEEDLAKENFDNVILVMQNT</sequence>
<comment type="caution">
    <text evidence="1">The sequence shown here is derived from an EMBL/GenBank/DDBJ whole genome shotgun (WGS) entry which is preliminary data.</text>
</comment>
<accession>A0A9X3I9W1</accession>
<reference evidence="1" key="1">
    <citation type="submission" date="2022-11" db="EMBL/GenBank/DDBJ databases">
        <authorList>
            <person name="Graham C."/>
            <person name="Newman J.D."/>
        </authorList>
    </citation>
    <scope>NUCLEOTIDE SEQUENCE</scope>
    <source>
        <strain evidence="1">DSM 19486</strain>
    </source>
</reference>
<gene>
    <name evidence="1" type="ORF">OQZ29_09390</name>
</gene>